<reference evidence="1 2" key="1">
    <citation type="submission" date="2018-08" db="EMBL/GenBank/DDBJ databases">
        <title>Genomic Encyclopedia of Archaeal and Bacterial Type Strains, Phase II (KMG-II): from individual species to whole genera.</title>
        <authorList>
            <person name="Goeker M."/>
        </authorList>
    </citation>
    <scope>NUCLEOTIDE SEQUENCE [LARGE SCALE GENOMIC DNA]</scope>
    <source>
        <strain evidence="1 2">DSM 17905</strain>
    </source>
</reference>
<evidence type="ECO:0000313" key="2">
    <source>
        <dbReference type="Proteomes" id="UP000256294"/>
    </source>
</evidence>
<sequence length="173" mass="19784">MLIRNNALMEKGMSITYEDIKKQRTNLESKYRLRKAELQKYGHKLVHEYRDSLSLPNMVWRDSKGDEYSYISIGIVDEKGKFHKKPLESFTLNENYELKFKIATTVDDTPLTGGDLHAVSISMWVEDGNIHVDVGNGQKECIISSPAEDNAFIEACSAIKQLLMMSFTDSRLD</sequence>
<proteinExistence type="predicted"/>
<organism evidence="1 2">
    <name type="scientific">Xenorhabdus cabanillasii</name>
    <dbReference type="NCBI Taxonomy" id="351673"/>
    <lineage>
        <taxon>Bacteria</taxon>
        <taxon>Pseudomonadati</taxon>
        <taxon>Pseudomonadota</taxon>
        <taxon>Gammaproteobacteria</taxon>
        <taxon>Enterobacterales</taxon>
        <taxon>Morganellaceae</taxon>
        <taxon>Xenorhabdus</taxon>
    </lineage>
</organism>
<name>A0A3D9UGV6_9GAMM</name>
<keyword evidence="2" id="KW-1185">Reference proteome</keyword>
<gene>
    <name evidence="1" type="ORF">BDD26_3632</name>
</gene>
<dbReference type="AlphaFoldDB" id="A0A3D9UGV6"/>
<dbReference type="Proteomes" id="UP000256294">
    <property type="component" value="Unassembled WGS sequence"/>
</dbReference>
<comment type="caution">
    <text evidence="1">The sequence shown here is derived from an EMBL/GenBank/DDBJ whole genome shotgun (WGS) entry which is preliminary data.</text>
</comment>
<protein>
    <submittedName>
        <fullName evidence="1">Uncharacterized protein</fullName>
    </submittedName>
</protein>
<evidence type="ECO:0000313" key="1">
    <source>
        <dbReference type="EMBL" id="REF28682.1"/>
    </source>
</evidence>
<accession>A0A3D9UGV6</accession>
<dbReference type="EMBL" id="QTUB01000001">
    <property type="protein sequence ID" value="REF28682.1"/>
    <property type="molecule type" value="Genomic_DNA"/>
</dbReference>